<evidence type="ECO:0000313" key="3">
    <source>
        <dbReference type="Proteomes" id="UP000051249"/>
    </source>
</evidence>
<keyword evidence="1" id="KW-0812">Transmembrane</keyword>
<dbReference type="Proteomes" id="UP000051249">
    <property type="component" value="Unassembled WGS sequence"/>
</dbReference>
<keyword evidence="3" id="KW-1185">Reference proteome</keyword>
<feature type="transmembrane region" description="Helical" evidence="1">
    <location>
        <begin position="63"/>
        <end position="83"/>
    </location>
</feature>
<gene>
    <name evidence="2" type="ORF">IV88_GL001103</name>
</gene>
<sequence>MKILGWLAVVLLIALIVWLIRAIPRAIQTQKDNAKRIDEAHTKDYQKLGGSWGNGHFEGYTPIYFGMVAFILIIAVICLIGYLI</sequence>
<keyword evidence="1" id="KW-0472">Membrane</keyword>
<reference evidence="2 3" key="1">
    <citation type="journal article" date="2015" name="Genome Announc.">
        <title>Expanding the biotechnology potential of lactobacilli through comparative genomics of 213 strains and associated genera.</title>
        <authorList>
            <person name="Sun Z."/>
            <person name="Harris H.M."/>
            <person name="McCann A."/>
            <person name="Guo C."/>
            <person name="Argimon S."/>
            <person name="Zhang W."/>
            <person name="Yang X."/>
            <person name="Jeffery I.B."/>
            <person name="Cooney J.C."/>
            <person name="Kagawa T.F."/>
            <person name="Liu W."/>
            <person name="Song Y."/>
            <person name="Salvetti E."/>
            <person name="Wrobel A."/>
            <person name="Rasinkangas P."/>
            <person name="Parkhill J."/>
            <person name="Rea M.C."/>
            <person name="O'Sullivan O."/>
            <person name="Ritari J."/>
            <person name="Douillard F.P."/>
            <person name="Paul Ross R."/>
            <person name="Yang R."/>
            <person name="Briner A.E."/>
            <person name="Felis G.E."/>
            <person name="de Vos W.M."/>
            <person name="Barrangou R."/>
            <person name="Klaenhammer T.R."/>
            <person name="Caufield P.W."/>
            <person name="Cui Y."/>
            <person name="Zhang H."/>
            <person name="O'Toole P.W."/>
        </authorList>
    </citation>
    <scope>NUCLEOTIDE SEQUENCE [LARGE SCALE GENOMIC DNA]</scope>
    <source>
        <strain evidence="2 3">DSM 23026</strain>
    </source>
</reference>
<evidence type="ECO:0000313" key="2">
    <source>
        <dbReference type="EMBL" id="KRO22719.1"/>
    </source>
</evidence>
<protein>
    <submittedName>
        <fullName evidence="2">Uncharacterized protein</fullName>
    </submittedName>
</protein>
<accession>A0A0R2NA19</accession>
<comment type="caution">
    <text evidence="2">The sequence shown here is derived from an EMBL/GenBank/DDBJ whole genome shotgun (WGS) entry which is preliminary data.</text>
</comment>
<dbReference type="PATRIC" id="fig|480391.4.peg.1119"/>
<proteinExistence type="predicted"/>
<dbReference type="AlphaFoldDB" id="A0A0R2NA19"/>
<dbReference type="EMBL" id="JQCQ01000035">
    <property type="protein sequence ID" value="KRO22719.1"/>
    <property type="molecule type" value="Genomic_DNA"/>
</dbReference>
<evidence type="ECO:0000256" key="1">
    <source>
        <dbReference type="SAM" id="Phobius"/>
    </source>
</evidence>
<dbReference type="RefSeq" id="WP_057800296.1">
    <property type="nucleotide sequence ID" value="NZ_BJZZ01000035.1"/>
</dbReference>
<keyword evidence="1" id="KW-1133">Transmembrane helix</keyword>
<organism evidence="2 3">
    <name type="scientific">Pediococcus argentinicus</name>
    <dbReference type="NCBI Taxonomy" id="480391"/>
    <lineage>
        <taxon>Bacteria</taxon>
        <taxon>Bacillati</taxon>
        <taxon>Bacillota</taxon>
        <taxon>Bacilli</taxon>
        <taxon>Lactobacillales</taxon>
        <taxon>Lactobacillaceae</taxon>
        <taxon>Pediococcus</taxon>
    </lineage>
</organism>
<name>A0A0R2NA19_9LACO</name>